<proteinExistence type="inferred from homology"/>
<reference evidence="3" key="1">
    <citation type="submission" date="2018-01" db="EMBL/GenBank/DDBJ databases">
        <authorList>
            <person name="Li J."/>
        </authorList>
    </citation>
    <scope>NUCLEOTIDE SEQUENCE [LARGE SCALE GENOMIC DNA]</scope>
    <source>
        <strain evidence="3">592</strain>
    </source>
</reference>
<protein>
    <submittedName>
        <fullName evidence="2">UDP-galactose phosphate transferase</fullName>
    </submittedName>
</protein>
<evidence type="ECO:0000313" key="3">
    <source>
        <dbReference type="Proteomes" id="UP000244384"/>
    </source>
</evidence>
<name>A0A2S0WIN2_9ACTN</name>
<keyword evidence="2" id="KW-0808">Transferase</keyword>
<evidence type="ECO:0000256" key="1">
    <source>
        <dbReference type="ARBA" id="ARBA00006464"/>
    </source>
</evidence>
<dbReference type="Proteomes" id="UP000244384">
    <property type="component" value="Chromosome"/>
</dbReference>
<dbReference type="OrthoDB" id="9808602at2"/>
<gene>
    <name evidence="2" type="ORF">C3E78_02595</name>
</gene>
<dbReference type="PANTHER" id="PTHR30576">
    <property type="entry name" value="COLANIC BIOSYNTHESIS UDP-GLUCOSE LIPID CARRIER TRANSFERASE"/>
    <property type="match status" value="1"/>
</dbReference>
<organism evidence="2 3">
    <name type="scientific">Aeromicrobium chenweiae</name>
    <dbReference type="NCBI Taxonomy" id="2079793"/>
    <lineage>
        <taxon>Bacteria</taxon>
        <taxon>Bacillati</taxon>
        <taxon>Actinomycetota</taxon>
        <taxon>Actinomycetes</taxon>
        <taxon>Propionibacteriales</taxon>
        <taxon>Nocardioidaceae</taxon>
        <taxon>Aeromicrobium</taxon>
    </lineage>
</organism>
<sequence>MTRRTGYDTVKRLLDVVAASLLLVVTLPLQLVVALIVRTRLGRPVLFSQQRPGRDGEVFTLVKFRTMRPAGPGEDVRSDAERLTPAGARLRSLSLDELPTLLNVVRGDMSLVGPRPLLVDYLDRYTLRQARRHEVRPGITGLAQVSGRNALSWDDRLQLDVEYVDRCSLWLDLAILVRTVSAVAGRRGIAERGSATMSEFTGSGAPHA</sequence>
<accession>A0A5F2EQ44</accession>
<dbReference type="AlphaFoldDB" id="A0A2S0WIN2"/>
<evidence type="ECO:0000313" key="2">
    <source>
        <dbReference type="EMBL" id="AWB91199.1"/>
    </source>
</evidence>
<dbReference type="PANTHER" id="PTHR30576:SF8">
    <property type="entry name" value="UNDECAPRENYL-PHOSPHATE GALACTOSE PHOSPHOTRANSFERASE"/>
    <property type="match status" value="1"/>
</dbReference>
<dbReference type="EMBL" id="CP026952">
    <property type="protein sequence ID" value="AWB91199.1"/>
    <property type="molecule type" value="Genomic_DNA"/>
</dbReference>
<dbReference type="RefSeq" id="WP_108576845.1">
    <property type="nucleotide sequence ID" value="NZ_CP026952.1"/>
</dbReference>
<accession>A0A2S0WIN2</accession>
<comment type="similarity">
    <text evidence="1">Belongs to the bacterial sugar transferase family.</text>
</comment>
<dbReference type="GO" id="GO:0016780">
    <property type="term" value="F:phosphotransferase activity, for other substituted phosphate groups"/>
    <property type="evidence" value="ECO:0007669"/>
    <property type="project" value="TreeGrafter"/>
</dbReference>
<keyword evidence="3" id="KW-1185">Reference proteome</keyword>
<dbReference type="InterPro" id="IPR003362">
    <property type="entry name" value="Bact_transf"/>
</dbReference>
<dbReference type="KEGG" id="aez:C3E78_02595"/>
<dbReference type="Pfam" id="PF02397">
    <property type="entry name" value="Bac_transf"/>
    <property type="match status" value="1"/>
</dbReference>